<evidence type="ECO:0000313" key="4">
    <source>
        <dbReference type="Proteomes" id="UP000823046"/>
    </source>
</evidence>
<comment type="subcellular location">
    <subcellularLocation>
        <location evidence="1">Cytoplasm</location>
    </subcellularLocation>
</comment>
<evidence type="ECO:0000256" key="2">
    <source>
        <dbReference type="ARBA" id="ARBA00022490"/>
    </source>
</evidence>
<sequence>MEEPSWKYNSMQQPQNEKDVYEYIPEADTLKPNLTDSSAHFSFYARKPREGSQKEVSLEILDESIEPHAAYEKFKEDNWASGIRGNKVVSSSFLRSVSKGRSNFEIMPSYTLSSQEAFIEGIHSESRRDDGTSISQFETPLDRLSRLQNELKELYEFILPRIQKHSIEKSVDVSETKSSLRSQVDAQHSILFGHNPTVLLNEVELLLAQVSSLQDDPRLKPLFEAVHPITTKGSGYDTVIKQLDYIAAEAQGDKDGQLLAETHIVKEVENDEESTVTYELYNVPSMQHLLESSRVLDLEVRITEIENAIGMNKLTVLPFSDLCSAIDILSKRLTSLDLQKVEALSKRVQVLLLDLQSIHGRRKELLDSSVDDYRLDFLFDLCNRWKKIAASIPTLVKRLQMLRVLHQEATGVVTRLKLIETQQNDLKVTLTQMKENFGTLKQSMVENLEWSRRTMDGLKQRMDDLTA</sequence>
<evidence type="ECO:0000313" key="3">
    <source>
        <dbReference type="EMBL" id="KAF8818766.1"/>
    </source>
</evidence>
<dbReference type="EMBL" id="JADAQX010001044">
    <property type="protein sequence ID" value="KAF8818766.1"/>
    <property type="molecule type" value="Genomic_DNA"/>
</dbReference>
<proteinExistence type="predicted"/>
<gene>
    <name evidence="3" type="ORF">IE077_001936</name>
</gene>
<keyword evidence="2" id="KW-0963">Cytoplasm</keyword>
<reference evidence="3 4" key="1">
    <citation type="journal article" date="2020" name="bioRxiv">
        <title>Metabolic contributions of an alphaproteobacterial endosymbiont in the apicomplexan Cardiosporidium cionae.</title>
        <authorList>
            <person name="Hunter E.S."/>
            <person name="Paight C.J."/>
            <person name="Lane C.E."/>
        </authorList>
    </citation>
    <scope>NUCLEOTIDE SEQUENCE [LARGE SCALE GENOMIC DNA]</scope>
    <source>
        <strain evidence="3">ESH_2018</strain>
    </source>
</reference>
<protein>
    <recommendedName>
        <fullName evidence="5">Dynactin subunit 2</fullName>
    </recommendedName>
</protein>
<dbReference type="PANTHER" id="PTHR15346">
    <property type="entry name" value="DYNACTIN SUBUNIT"/>
    <property type="match status" value="1"/>
</dbReference>
<dbReference type="Proteomes" id="UP000823046">
    <property type="component" value="Unassembled WGS sequence"/>
</dbReference>
<dbReference type="Pfam" id="PF04912">
    <property type="entry name" value="Dynamitin"/>
    <property type="match status" value="1"/>
</dbReference>
<accession>A0ABQ7J4R1</accession>
<name>A0ABQ7J4R1_9APIC</name>
<evidence type="ECO:0008006" key="5">
    <source>
        <dbReference type="Google" id="ProtNLM"/>
    </source>
</evidence>
<evidence type="ECO:0000256" key="1">
    <source>
        <dbReference type="ARBA" id="ARBA00004496"/>
    </source>
</evidence>
<comment type="caution">
    <text evidence="3">The sequence shown here is derived from an EMBL/GenBank/DDBJ whole genome shotgun (WGS) entry which is preliminary data.</text>
</comment>
<dbReference type="InterPro" id="IPR028133">
    <property type="entry name" value="Dynamitin"/>
</dbReference>
<organism evidence="3 4">
    <name type="scientific">Cardiosporidium cionae</name>
    <dbReference type="NCBI Taxonomy" id="476202"/>
    <lineage>
        <taxon>Eukaryota</taxon>
        <taxon>Sar</taxon>
        <taxon>Alveolata</taxon>
        <taxon>Apicomplexa</taxon>
        <taxon>Aconoidasida</taxon>
        <taxon>Nephromycida</taxon>
        <taxon>Cardiosporidium</taxon>
    </lineage>
</organism>
<keyword evidence="4" id="KW-1185">Reference proteome</keyword>